<organism evidence="2 3">
    <name type="scientific">Porphyridium purpureum</name>
    <name type="common">Red alga</name>
    <name type="synonym">Porphyridium cruentum</name>
    <dbReference type="NCBI Taxonomy" id="35688"/>
    <lineage>
        <taxon>Eukaryota</taxon>
        <taxon>Rhodophyta</taxon>
        <taxon>Bangiophyceae</taxon>
        <taxon>Porphyridiales</taxon>
        <taxon>Porphyridiaceae</taxon>
        <taxon>Porphyridium</taxon>
    </lineage>
</organism>
<dbReference type="AlphaFoldDB" id="A0A5J4YP13"/>
<proteinExistence type="predicted"/>
<keyword evidence="3" id="KW-1185">Reference proteome</keyword>
<dbReference type="OrthoDB" id="185373at2759"/>
<name>A0A5J4YP13_PORPP</name>
<accession>A0A5J4YP13</accession>
<feature type="region of interest" description="Disordered" evidence="1">
    <location>
        <begin position="1"/>
        <end position="32"/>
    </location>
</feature>
<gene>
    <name evidence="2" type="ORF">FVE85_8197</name>
</gene>
<evidence type="ECO:0000313" key="2">
    <source>
        <dbReference type="EMBL" id="KAA8492690.1"/>
    </source>
</evidence>
<feature type="region of interest" description="Disordered" evidence="1">
    <location>
        <begin position="582"/>
        <end position="612"/>
    </location>
</feature>
<comment type="caution">
    <text evidence="2">The sequence shown here is derived from an EMBL/GenBank/DDBJ whole genome shotgun (WGS) entry which is preliminary data.</text>
</comment>
<protein>
    <submittedName>
        <fullName evidence="2">Uncharacterized protein</fullName>
    </submittedName>
</protein>
<evidence type="ECO:0000256" key="1">
    <source>
        <dbReference type="SAM" id="MobiDB-lite"/>
    </source>
</evidence>
<evidence type="ECO:0000313" key="3">
    <source>
        <dbReference type="Proteomes" id="UP000324585"/>
    </source>
</evidence>
<dbReference type="EMBL" id="VRMN01000009">
    <property type="protein sequence ID" value="KAA8492690.1"/>
    <property type="molecule type" value="Genomic_DNA"/>
</dbReference>
<sequence>MTTFSGRSTDGGDPSASPTLVPGNSGLKAAGVGANPGTEVLNKQLQLALDNNARDSALDPTHVHNQMAEILKSTDTPFDTETLDLSLTLAIRVHWSPHARLAFGVRMLQRAREQNTPIQWRNIQSIVRLAKSCRKVNVIIAVNRIMEQQYEQQQRSLLMQPDRTASLEAESTKRVVEHDASVDASVFYKQVGFFLRQQRLAAAVDLWKKFRSQALATCKSAALKASLLSRGAWICRISRDADEADWIGRAYNKHSIRPSARTLSLLTSTQIDAKNFPSARSCMCWINRLGYVLHETQLRAYLGASVQEKAEQLCGETLLALGGVLLDSPRLCSSTRERLRFLRAYSSALHDFVHSYVPPVHVNDAFRCIHRLFERWKVDDSILSGYVVYFASRAGHLEAALRVVQASHDQIQRPRNAADEKVHGLLHAFAYDALVERSVHEGKVHPVLDLLFEPKGNEELRAARAALIASNCIRTFGRLGRLDLCREVFDLFLKRYPAHASVSTAYMYELGKAKRSTEAVSLFRLMASPDGVAFSALGSVVLESVASNSESTESKLPAHVIAELLNDMAAYLQRLRESSAPDLTAASETSIPEGLTLEQDVDAGPKSNAEGFQRNVCGREEYERVKRVHHLSRVEHEIQEKLGRIREQLGLQEPH</sequence>
<dbReference type="Proteomes" id="UP000324585">
    <property type="component" value="Unassembled WGS sequence"/>
</dbReference>
<reference evidence="3" key="1">
    <citation type="journal article" date="2019" name="Nat. Commun.">
        <title>Expansion of phycobilisome linker gene families in mesophilic red algae.</title>
        <authorList>
            <person name="Lee J."/>
            <person name="Kim D."/>
            <person name="Bhattacharya D."/>
            <person name="Yoon H.S."/>
        </authorList>
    </citation>
    <scope>NUCLEOTIDE SEQUENCE [LARGE SCALE GENOMIC DNA]</scope>
    <source>
        <strain evidence="3">CCMP 1328</strain>
    </source>
</reference>